<name>A0ABC9X1I2_GRUJA</name>
<reference evidence="4 5" key="1">
    <citation type="submission" date="2024-06" db="EMBL/GenBank/DDBJ databases">
        <title>The draft genome of Grus japonensis, version 3.</title>
        <authorList>
            <person name="Nabeshima K."/>
            <person name="Suzuki S."/>
            <person name="Onuma M."/>
        </authorList>
    </citation>
    <scope>NUCLEOTIDE SEQUENCE [LARGE SCALE GENOMIC DNA]</scope>
    <source>
        <strain evidence="4 5">451A</strain>
    </source>
</reference>
<dbReference type="PANTHER" id="PTHR10656">
    <property type="entry name" value="CELL FATE DETERMINING PROTEIN MAB21-RELATED"/>
    <property type="match status" value="1"/>
</dbReference>
<feature type="coiled-coil region" evidence="1">
    <location>
        <begin position="30"/>
        <end position="57"/>
    </location>
</feature>
<comment type="caution">
    <text evidence="4">The sequence shown here is derived from an EMBL/GenBank/DDBJ whole genome shotgun (WGS) entry which is preliminary data.</text>
</comment>
<protein>
    <submittedName>
        <fullName evidence="4">Inositol 1,4,5-trisphosphate receptor-interacting protein-like 1</fullName>
    </submittedName>
</protein>
<feature type="transmembrane region" description="Helical" evidence="3">
    <location>
        <begin position="79"/>
        <end position="98"/>
    </location>
</feature>
<evidence type="ECO:0000256" key="1">
    <source>
        <dbReference type="SAM" id="Coils"/>
    </source>
</evidence>
<keyword evidence="1" id="KW-0175">Coiled coil</keyword>
<evidence type="ECO:0000256" key="2">
    <source>
        <dbReference type="SAM" id="MobiDB-lite"/>
    </source>
</evidence>
<feature type="compositionally biased region" description="Acidic residues" evidence="2">
    <location>
        <begin position="109"/>
        <end position="126"/>
    </location>
</feature>
<evidence type="ECO:0000313" key="4">
    <source>
        <dbReference type="EMBL" id="GAB0191115.1"/>
    </source>
</evidence>
<organism evidence="4 5">
    <name type="scientific">Grus japonensis</name>
    <name type="common">Japanese crane</name>
    <name type="synonym">Red-crowned crane</name>
    <dbReference type="NCBI Taxonomy" id="30415"/>
    <lineage>
        <taxon>Eukaryota</taxon>
        <taxon>Metazoa</taxon>
        <taxon>Chordata</taxon>
        <taxon>Craniata</taxon>
        <taxon>Vertebrata</taxon>
        <taxon>Euteleostomi</taxon>
        <taxon>Archelosauria</taxon>
        <taxon>Archosauria</taxon>
        <taxon>Dinosauria</taxon>
        <taxon>Saurischia</taxon>
        <taxon>Theropoda</taxon>
        <taxon>Coelurosauria</taxon>
        <taxon>Aves</taxon>
        <taxon>Neognathae</taxon>
        <taxon>Neoaves</taxon>
        <taxon>Gruiformes</taxon>
        <taxon>Gruidae</taxon>
        <taxon>Grus</taxon>
    </lineage>
</organism>
<evidence type="ECO:0000256" key="3">
    <source>
        <dbReference type="SAM" id="Phobius"/>
    </source>
</evidence>
<dbReference type="EMBL" id="BAAFJT010000005">
    <property type="protein sequence ID" value="GAB0191115.1"/>
    <property type="molecule type" value="Genomic_DNA"/>
</dbReference>
<keyword evidence="5" id="KW-1185">Reference proteome</keyword>
<dbReference type="AlphaFoldDB" id="A0ABC9X1I2"/>
<keyword evidence="3" id="KW-0472">Membrane</keyword>
<evidence type="ECO:0000313" key="5">
    <source>
        <dbReference type="Proteomes" id="UP001623348"/>
    </source>
</evidence>
<dbReference type="PANTHER" id="PTHR10656:SF40">
    <property type="entry name" value="INOSITOL 1,4,5-TRISPHOSPHATE RECEPTOR-INTERACTING PROTEIN-LIKE 1"/>
    <property type="match status" value="1"/>
</dbReference>
<proteinExistence type="predicted"/>
<feature type="region of interest" description="Disordered" evidence="2">
    <location>
        <begin position="106"/>
        <end position="126"/>
    </location>
</feature>
<sequence>MALAIFLFRVFRNILQHSQMVGDELDEATRERMEQRAEHLSREMTRLLQELEQRSLEQQIKQQSGVAWGALLFAALQHWQFWAIAGVLVVLFGLCWWLRKRSRQPATNSEEDDTRNTEDEEEEEENLSVSLEVGRFLKNPFQENIQDLPYRSKLVKDLVDKLLCACQILSENDFVPQLQPTIRASRAIKIWSPQKEDPVFHLLVPLKPPQGHAFHLELSTAGELPAKNSFLRVELICTCMRERLVGDMLCFLHHPEEELKKYQGPSLLRTLCTGSYLDIEKTARWFQELLTKAWELLLVSSKFRLTMLPCRRYCKLQITDADNRALLIELIFGVQQGNLDNFMSID</sequence>
<dbReference type="Proteomes" id="UP001623348">
    <property type="component" value="Unassembled WGS sequence"/>
</dbReference>
<keyword evidence="3" id="KW-0812">Transmembrane</keyword>
<gene>
    <name evidence="4" type="ORF">GRJ2_001576800</name>
</gene>
<keyword evidence="3" id="KW-1133">Transmembrane helix</keyword>
<accession>A0ABC9X1I2</accession>